<dbReference type="PANTHER" id="PTHR38041:SF1">
    <property type="entry name" value="CHORISMATE MUTASE"/>
    <property type="match status" value="1"/>
</dbReference>
<dbReference type="SUPFAM" id="SSF48600">
    <property type="entry name" value="Chorismate mutase II"/>
    <property type="match status" value="1"/>
</dbReference>
<evidence type="ECO:0000313" key="5">
    <source>
        <dbReference type="Proteomes" id="UP001203338"/>
    </source>
</evidence>
<name>A0ABT0PIM4_9GAMM</name>
<dbReference type="EMBL" id="JAMFLX010000021">
    <property type="protein sequence ID" value="MCL6271210.1"/>
    <property type="molecule type" value="Genomic_DNA"/>
</dbReference>
<dbReference type="Pfam" id="PF01817">
    <property type="entry name" value="CM_2"/>
    <property type="match status" value="1"/>
</dbReference>
<comment type="caution">
    <text evidence="4">The sequence shown here is derived from an EMBL/GenBank/DDBJ whole genome shotgun (WGS) entry which is preliminary data.</text>
</comment>
<dbReference type="EC" id="5.4.99.5" evidence="1"/>
<dbReference type="InterPro" id="IPR051331">
    <property type="entry name" value="Chorismate_mutase-related"/>
</dbReference>
<feature type="domain" description="Chorismate mutase" evidence="3">
    <location>
        <begin position="1"/>
        <end position="89"/>
    </location>
</feature>
<dbReference type="Gene3D" id="1.20.59.10">
    <property type="entry name" value="Chorismate mutase"/>
    <property type="match status" value="1"/>
</dbReference>
<organism evidence="4 5">
    <name type="scientific">Parendozoicomonas callyspongiae</name>
    <dbReference type="NCBI Taxonomy" id="2942213"/>
    <lineage>
        <taxon>Bacteria</taxon>
        <taxon>Pseudomonadati</taxon>
        <taxon>Pseudomonadota</taxon>
        <taxon>Gammaproteobacteria</taxon>
        <taxon>Oceanospirillales</taxon>
        <taxon>Endozoicomonadaceae</taxon>
        <taxon>Parendozoicomonas</taxon>
    </lineage>
</organism>
<reference evidence="4 5" key="1">
    <citation type="submission" date="2022-05" db="EMBL/GenBank/DDBJ databases">
        <authorList>
            <person name="Park J.-S."/>
        </authorList>
    </citation>
    <scope>NUCLEOTIDE SEQUENCE [LARGE SCALE GENOMIC DNA]</scope>
    <source>
        <strain evidence="4 5">2012CJ34-2</strain>
    </source>
</reference>
<dbReference type="PANTHER" id="PTHR38041">
    <property type="entry name" value="CHORISMATE MUTASE"/>
    <property type="match status" value="1"/>
</dbReference>
<dbReference type="PROSITE" id="PS51168">
    <property type="entry name" value="CHORISMATE_MUT_2"/>
    <property type="match status" value="1"/>
</dbReference>
<sequence length="180" mass="20549">MNNLDLSDTHVREQITQLLNITCERLNLMPRMGELKFTMGVEPFDEGQEKRVLDKAIQKAKRLGLPKDLVIRFIQTQMDIAKLIQSQIIEQLTTQGLPKLTDEEIQAAAKEQSTLRSTIGAKMEPLFLALKPLINELSSPIIQREISRQLDNNRYTGECAKPIIREEIKKSFRKAAGQIH</sequence>
<keyword evidence="2 4" id="KW-0413">Isomerase</keyword>
<keyword evidence="5" id="KW-1185">Reference proteome</keyword>
<dbReference type="RefSeq" id="WP_249700647.1">
    <property type="nucleotide sequence ID" value="NZ_JAMFLX010000021.1"/>
</dbReference>
<dbReference type="Proteomes" id="UP001203338">
    <property type="component" value="Unassembled WGS sequence"/>
</dbReference>
<evidence type="ECO:0000313" key="4">
    <source>
        <dbReference type="EMBL" id="MCL6271210.1"/>
    </source>
</evidence>
<dbReference type="InterPro" id="IPR002701">
    <property type="entry name" value="CM_II_prokaryot"/>
</dbReference>
<evidence type="ECO:0000256" key="2">
    <source>
        <dbReference type="ARBA" id="ARBA00023235"/>
    </source>
</evidence>
<dbReference type="SMART" id="SM00830">
    <property type="entry name" value="CM_2"/>
    <property type="match status" value="1"/>
</dbReference>
<accession>A0ABT0PIM4</accession>
<gene>
    <name evidence="4" type="ORF">M3P05_14890</name>
</gene>
<dbReference type="InterPro" id="IPR036263">
    <property type="entry name" value="Chorismate_II_sf"/>
</dbReference>
<dbReference type="GO" id="GO:0004106">
    <property type="term" value="F:chorismate mutase activity"/>
    <property type="evidence" value="ECO:0007669"/>
    <property type="project" value="UniProtKB-EC"/>
</dbReference>
<evidence type="ECO:0000259" key="3">
    <source>
        <dbReference type="PROSITE" id="PS51168"/>
    </source>
</evidence>
<evidence type="ECO:0000256" key="1">
    <source>
        <dbReference type="ARBA" id="ARBA00012404"/>
    </source>
</evidence>
<proteinExistence type="predicted"/>
<protein>
    <recommendedName>
        <fullName evidence="1">chorismate mutase</fullName>
        <ecNumber evidence="1">5.4.99.5</ecNumber>
    </recommendedName>
</protein>
<dbReference type="InterPro" id="IPR036979">
    <property type="entry name" value="CM_dom_sf"/>
</dbReference>